<feature type="compositionally biased region" description="Gly residues" evidence="8">
    <location>
        <begin position="11"/>
        <end position="40"/>
    </location>
</feature>
<dbReference type="InterPro" id="IPR004268">
    <property type="entry name" value="MurJ"/>
</dbReference>
<keyword evidence="7 9" id="KW-0472">Membrane</keyword>
<sequence>MLGDPIQKPAGRGGAEGVGGAAHGGEQGDLGQSPGLGGTGHLETLTTGQMLLLSIGTSGGVAAQMAVLAVTSRRTGFRLRLHADPRGIGVRSIAAFAGWTIASAAAAQVVFIVSTRLASQAGQGS</sequence>
<evidence type="ECO:0000256" key="8">
    <source>
        <dbReference type="SAM" id="MobiDB-lite"/>
    </source>
</evidence>
<evidence type="ECO:0000256" key="7">
    <source>
        <dbReference type="ARBA" id="ARBA00023136"/>
    </source>
</evidence>
<dbReference type="EMBL" id="JAGEOK010000058">
    <property type="protein sequence ID" value="MBO2445010.1"/>
    <property type="molecule type" value="Genomic_DNA"/>
</dbReference>
<organism evidence="10 11">
    <name type="scientific">Actinomadura nitritigenes</name>
    <dbReference type="NCBI Taxonomy" id="134602"/>
    <lineage>
        <taxon>Bacteria</taxon>
        <taxon>Bacillati</taxon>
        <taxon>Actinomycetota</taxon>
        <taxon>Actinomycetes</taxon>
        <taxon>Streptosporangiales</taxon>
        <taxon>Thermomonosporaceae</taxon>
        <taxon>Actinomadura</taxon>
    </lineage>
</organism>
<keyword evidence="4" id="KW-0133">Cell shape</keyword>
<proteinExistence type="predicted"/>
<keyword evidence="11" id="KW-1185">Reference proteome</keyword>
<evidence type="ECO:0000256" key="1">
    <source>
        <dbReference type="ARBA" id="ARBA00004651"/>
    </source>
</evidence>
<name>A0ABS3RFX9_9ACTN</name>
<evidence type="ECO:0000256" key="4">
    <source>
        <dbReference type="ARBA" id="ARBA00022960"/>
    </source>
</evidence>
<dbReference type="Pfam" id="PF03023">
    <property type="entry name" value="MurJ"/>
    <property type="match status" value="1"/>
</dbReference>
<accession>A0ABS3RFX9</accession>
<evidence type="ECO:0000256" key="3">
    <source>
        <dbReference type="ARBA" id="ARBA00022692"/>
    </source>
</evidence>
<protein>
    <submittedName>
        <fullName evidence="10">Uncharacterized protein</fullName>
    </submittedName>
</protein>
<keyword evidence="3 9" id="KW-0812">Transmembrane</keyword>
<feature type="transmembrane region" description="Helical" evidence="9">
    <location>
        <begin position="92"/>
        <end position="113"/>
    </location>
</feature>
<evidence type="ECO:0000256" key="6">
    <source>
        <dbReference type="ARBA" id="ARBA00022989"/>
    </source>
</evidence>
<evidence type="ECO:0000256" key="2">
    <source>
        <dbReference type="ARBA" id="ARBA00022475"/>
    </source>
</evidence>
<evidence type="ECO:0000313" key="10">
    <source>
        <dbReference type="EMBL" id="MBO2445010.1"/>
    </source>
</evidence>
<keyword evidence="5" id="KW-0573">Peptidoglycan synthesis</keyword>
<keyword evidence="2" id="KW-1003">Cell membrane</keyword>
<feature type="transmembrane region" description="Helical" evidence="9">
    <location>
        <begin position="50"/>
        <end position="71"/>
    </location>
</feature>
<evidence type="ECO:0000313" key="11">
    <source>
        <dbReference type="Proteomes" id="UP000666915"/>
    </source>
</evidence>
<comment type="caution">
    <text evidence="10">The sequence shown here is derived from an EMBL/GenBank/DDBJ whole genome shotgun (WGS) entry which is preliminary data.</text>
</comment>
<evidence type="ECO:0000256" key="5">
    <source>
        <dbReference type="ARBA" id="ARBA00022984"/>
    </source>
</evidence>
<gene>
    <name evidence="10" type="ORF">J4557_46660</name>
</gene>
<reference evidence="10 11" key="1">
    <citation type="submission" date="2021-03" db="EMBL/GenBank/DDBJ databases">
        <authorList>
            <person name="Kanchanasin P."/>
            <person name="Saeng-In P."/>
            <person name="Phongsopitanun W."/>
            <person name="Yuki M."/>
            <person name="Kudo T."/>
            <person name="Ohkuma M."/>
            <person name="Tanasupawat S."/>
        </authorList>
    </citation>
    <scope>NUCLEOTIDE SEQUENCE [LARGE SCALE GENOMIC DNA]</scope>
    <source>
        <strain evidence="10 11">L46</strain>
    </source>
</reference>
<feature type="region of interest" description="Disordered" evidence="8">
    <location>
        <begin position="1"/>
        <end position="42"/>
    </location>
</feature>
<evidence type="ECO:0000256" key="9">
    <source>
        <dbReference type="SAM" id="Phobius"/>
    </source>
</evidence>
<dbReference type="Proteomes" id="UP000666915">
    <property type="component" value="Unassembled WGS sequence"/>
</dbReference>
<keyword evidence="6 9" id="KW-1133">Transmembrane helix</keyword>
<comment type="subcellular location">
    <subcellularLocation>
        <location evidence="1">Cell membrane</location>
        <topology evidence="1">Multi-pass membrane protein</topology>
    </subcellularLocation>
</comment>